<accession>A0A816ZSI3</accession>
<dbReference type="Proteomes" id="UP001295469">
    <property type="component" value="Chromosome A08"/>
</dbReference>
<gene>
    <name evidence="1" type="ORF">DARMORV10_A08P07120.1</name>
</gene>
<sequence length="41" mass="5064">MREHCKRRLPESQDNQWEKGTMTISLALEVKSRIKKRYMWV</sequence>
<name>A0A816ZSI3_BRANA</name>
<proteinExistence type="predicted"/>
<organism evidence="1">
    <name type="scientific">Brassica napus</name>
    <name type="common">Rape</name>
    <dbReference type="NCBI Taxonomy" id="3708"/>
    <lineage>
        <taxon>Eukaryota</taxon>
        <taxon>Viridiplantae</taxon>
        <taxon>Streptophyta</taxon>
        <taxon>Embryophyta</taxon>
        <taxon>Tracheophyta</taxon>
        <taxon>Spermatophyta</taxon>
        <taxon>Magnoliopsida</taxon>
        <taxon>eudicotyledons</taxon>
        <taxon>Gunneridae</taxon>
        <taxon>Pentapetalae</taxon>
        <taxon>rosids</taxon>
        <taxon>malvids</taxon>
        <taxon>Brassicales</taxon>
        <taxon>Brassicaceae</taxon>
        <taxon>Brassiceae</taxon>
        <taxon>Brassica</taxon>
    </lineage>
</organism>
<dbReference type="AlphaFoldDB" id="A0A816ZSI3"/>
<evidence type="ECO:0000313" key="1">
    <source>
        <dbReference type="EMBL" id="CAF2222974.1"/>
    </source>
</evidence>
<protein>
    <submittedName>
        <fullName evidence="1">(rape) hypothetical protein</fullName>
    </submittedName>
</protein>
<dbReference type="EMBL" id="HG994362">
    <property type="protein sequence ID" value="CAF2222974.1"/>
    <property type="molecule type" value="Genomic_DNA"/>
</dbReference>
<reference evidence="1" key="1">
    <citation type="submission" date="2021-01" db="EMBL/GenBank/DDBJ databases">
        <authorList>
            <consortium name="Genoscope - CEA"/>
            <person name="William W."/>
        </authorList>
    </citation>
    <scope>NUCLEOTIDE SEQUENCE</scope>
</reference>